<evidence type="ECO:0000313" key="2">
    <source>
        <dbReference type="EMBL" id="CAA9473282.1"/>
    </source>
</evidence>
<feature type="compositionally biased region" description="Gly residues" evidence="1">
    <location>
        <begin position="1"/>
        <end position="10"/>
    </location>
</feature>
<feature type="compositionally biased region" description="Basic residues" evidence="1">
    <location>
        <begin position="104"/>
        <end position="115"/>
    </location>
</feature>
<evidence type="ECO:0000256" key="1">
    <source>
        <dbReference type="SAM" id="MobiDB-lite"/>
    </source>
</evidence>
<proteinExistence type="predicted"/>
<feature type="compositionally biased region" description="Basic and acidic residues" evidence="1">
    <location>
        <begin position="116"/>
        <end position="139"/>
    </location>
</feature>
<feature type="compositionally biased region" description="Basic residues" evidence="1">
    <location>
        <begin position="36"/>
        <end position="59"/>
    </location>
</feature>
<feature type="non-terminal residue" evidence="2">
    <location>
        <position position="159"/>
    </location>
</feature>
<gene>
    <name evidence="2" type="ORF">AVDCRST_MAG25-2209</name>
</gene>
<feature type="non-terminal residue" evidence="2">
    <location>
        <position position="1"/>
    </location>
</feature>
<protein>
    <submittedName>
        <fullName evidence="2">CBS domain protein sometimes clustered with YjeE</fullName>
    </submittedName>
</protein>
<name>A0A6J4RPW1_9ACTN</name>
<feature type="compositionally biased region" description="Basic residues" evidence="1">
    <location>
        <begin position="140"/>
        <end position="151"/>
    </location>
</feature>
<organism evidence="2">
    <name type="scientific">uncultured Rubrobacteraceae bacterium</name>
    <dbReference type="NCBI Taxonomy" id="349277"/>
    <lineage>
        <taxon>Bacteria</taxon>
        <taxon>Bacillati</taxon>
        <taxon>Actinomycetota</taxon>
        <taxon>Rubrobacteria</taxon>
        <taxon>Rubrobacterales</taxon>
        <taxon>Rubrobacteraceae</taxon>
        <taxon>environmental samples</taxon>
    </lineage>
</organism>
<dbReference type="AlphaFoldDB" id="A0A6J4RPW1"/>
<feature type="region of interest" description="Disordered" evidence="1">
    <location>
        <begin position="1"/>
        <end position="159"/>
    </location>
</feature>
<accession>A0A6J4RPW1</accession>
<feature type="compositionally biased region" description="Basic and acidic residues" evidence="1">
    <location>
        <begin position="92"/>
        <end position="103"/>
    </location>
</feature>
<sequence>GRAGHSGAQGRGDHGTGLAHPGARRDGRGGDQAFRRVAHLRSARRLRGAPHRHRDRGRPHLPGCGDQIPRLPGHPGRHDPAGQHGGVPQGGLEERGRHGGRGDVRRRRDGRPRRYGLRDGHGDGEGAQKDTSRRRGRSSDRRHHPHGHPHPPRPQAAPV</sequence>
<dbReference type="EMBL" id="CADCVI010000138">
    <property type="protein sequence ID" value="CAA9473282.1"/>
    <property type="molecule type" value="Genomic_DNA"/>
</dbReference>
<reference evidence="2" key="1">
    <citation type="submission" date="2020-02" db="EMBL/GenBank/DDBJ databases">
        <authorList>
            <person name="Meier V. D."/>
        </authorList>
    </citation>
    <scope>NUCLEOTIDE SEQUENCE</scope>
    <source>
        <strain evidence="2">AVDCRST_MAG25</strain>
    </source>
</reference>